<reference evidence="4 5" key="1">
    <citation type="submission" date="2016-11" db="EMBL/GenBank/DDBJ databases">
        <title>Draft Genome Sequences of Nine Cyanobacterial Strains from Diverse Habitats.</title>
        <authorList>
            <person name="Zhu T."/>
            <person name="Hou S."/>
            <person name="Lu X."/>
            <person name="Hess W.R."/>
        </authorList>
    </citation>
    <scope>NUCLEOTIDE SEQUENCE [LARGE SCALE GENOMIC DNA]</scope>
    <source>
        <strain evidence="4 5">5.2 s.c.1</strain>
    </source>
</reference>
<dbReference type="STRING" id="247279.NIES1031_21480"/>
<accession>A0A1U7HDN2</accession>
<sequence length="418" mass="46773">MLKRFRSFVLLFLFGIIISTGCIARQDNSDIVTVTLSGWSNLQEKQLLQQVLNEFEATHPKIKVKYDAIADQYMDVLKTRLIGDTAADVFYLDAFEAPGMIEPGVLEPLDDYVTPEFDIADFQPSLLAAFQENGKTYGFPKDFSTLVLFYNKQAFAEADLPQPPQTWEQLREYAKKLTVDRNNDGRIDRYGLGIIPELARLYFVIKAFGGELINTLEQATFASPESLRGLQLIIDQYRQERSSAQPSDAGTTSGGEIFGQGKAAMVIEGPWLIPYLDDTFPALEYATAEVPTIAGKKGTMAYTVAYVMNKKSQHKPEAWQLISYLTGKEGMTLWTRTGVALPTRKSVTQKLGYDQKPLYAPFIAGAEYATVWQAGKNLPTIMNNFNNQFISAMLGEQPLKIAMQKAQATANREIELMQ</sequence>
<keyword evidence="3" id="KW-0732">Signal</keyword>
<evidence type="ECO:0000256" key="1">
    <source>
        <dbReference type="ARBA" id="ARBA00008520"/>
    </source>
</evidence>
<dbReference type="PROSITE" id="PS51257">
    <property type="entry name" value="PROKAR_LIPOPROTEIN"/>
    <property type="match status" value="1"/>
</dbReference>
<gene>
    <name evidence="4" type="ORF">NIES1031_21480</name>
</gene>
<protein>
    <submittedName>
        <fullName evidence="4">ABC transporter substrate-binding protein</fullName>
    </submittedName>
</protein>
<dbReference type="GO" id="GO:0042956">
    <property type="term" value="P:maltodextrin transmembrane transport"/>
    <property type="evidence" value="ECO:0007669"/>
    <property type="project" value="TreeGrafter"/>
</dbReference>
<dbReference type="Proteomes" id="UP000185984">
    <property type="component" value="Unassembled WGS sequence"/>
</dbReference>
<dbReference type="GO" id="GO:0055052">
    <property type="term" value="C:ATP-binding cassette (ABC) transporter complex, substrate-binding subunit-containing"/>
    <property type="evidence" value="ECO:0007669"/>
    <property type="project" value="TreeGrafter"/>
</dbReference>
<dbReference type="OrthoDB" id="9782846at2"/>
<comment type="similarity">
    <text evidence="1">Belongs to the bacterial solute-binding protein 1 family.</text>
</comment>
<evidence type="ECO:0000313" key="5">
    <source>
        <dbReference type="Proteomes" id="UP000185984"/>
    </source>
</evidence>
<evidence type="ECO:0000313" key="4">
    <source>
        <dbReference type="EMBL" id="OKH21648.1"/>
    </source>
</evidence>
<keyword evidence="2" id="KW-0813">Transport</keyword>
<dbReference type="CDD" id="cd14748">
    <property type="entry name" value="PBP2_UgpB"/>
    <property type="match status" value="1"/>
</dbReference>
<dbReference type="Gene3D" id="3.40.190.10">
    <property type="entry name" value="Periplasmic binding protein-like II"/>
    <property type="match status" value="1"/>
</dbReference>
<name>A0A1U7HDN2_9CHRO</name>
<dbReference type="EMBL" id="MRCC01000025">
    <property type="protein sequence ID" value="OKH21648.1"/>
    <property type="molecule type" value="Genomic_DNA"/>
</dbReference>
<dbReference type="Pfam" id="PF01547">
    <property type="entry name" value="SBP_bac_1"/>
    <property type="match status" value="1"/>
</dbReference>
<comment type="caution">
    <text evidence="4">The sequence shown here is derived from an EMBL/GenBank/DDBJ whole genome shotgun (WGS) entry which is preliminary data.</text>
</comment>
<dbReference type="PANTHER" id="PTHR30061:SF50">
    <property type="entry name" value="MALTOSE_MALTODEXTRIN-BINDING PERIPLASMIC PROTEIN"/>
    <property type="match status" value="1"/>
</dbReference>
<evidence type="ECO:0000256" key="3">
    <source>
        <dbReference type="ARBA" id="ARBA00022729"/>
    </source>
</evidence>
<organism evidence="4 5">
    <name type="scientific">Chroogloeocystis siderophila 5.2 s.c.1</name>
    <dbReference type="NCBI Taxonomy" id="247279"/>
    <lineage>
        <taxon>Bacteria</taxon>
        <taxon>Bacillati</taxon>
        <taxon>Cyanobacteriota</taxon>
        <taxon>Cyanophyceae</taxon>
        <taxon>Oscillatoriophycideae</taxon>
        <taxon>Chroococcales</taxon>
        <taxon>Chroococcaceae</taxon>
        <taxon>Chroogloeocystis</taxon>
    </lineage>
</organism>
<dbReference type="AlphaFoldDB" id="A0A1U7HDN2"/>
<dbReference type="SUPFAM" id="SSF53850">
    <property type="entry name" value="Periplasmic binding protein-like II"/>
    <property type="match status" value="1"/>
</dbReference>
<dbReference type="InterPro" id="IPR006059">
    <property type="entry name" value="SBP"/>
</dbReference>
<keyword evidence="5" id="KW-1185">Reference proteome</keyword>
<proteinExistence type="inferred from homology"/>
<dbReference type="GO" id="GO:1901982">
    <property type="term" value="F:maltose binding"/>
    <property type="evidence" value="ECO:0007669"/>
    <property type="project" value="TreeGrafter"/>
</dbReference>
<evidence type="ECO:0000256" key="2">
    <source>
        <dbReference type="ARBA" id="ARBA00022448"/>
    </source>
</evidence>
<dbReference type="GO" id="GO:0015768">
    <property type="term" value="P:maltose transport"/>
    <property type="evidence" value="ECO:0007669"/>
    <property type="project" value="TreeGrafter"/>
</dbReference>
<dbReference type="PANTHER" id="PTHR30061">
    <property type="entry name" value="MALTOSE-BINDING PERIPLASMIC PROTEIN"/>
    <property type="match status" value="1"/>
</dbReference>